<keyword evidence="3" id="KW-1185">Reference proteome</keyword>
<dbReference type="InterPro" id="IPR003965">
    <property type="entry name" value="Fatty_acid_synthase"/>
</dbReference>
<dbReference type="SUPFAM" id="SSF54637">
    <property type="entry name" value="Thioesterase/thiol ester dehydrase-isomerase"/>
    <property type="match status" value="1"/>
</dbReference>
<dbReference type="PANTHER" id="PTHR43841">
    <property type="entry name" value="3-HYDROXYACYL-THIOESTER DEHYDRATASE HTDX-RELATED"/>
    <property type="match status" value="1"/>
</dbReference>
<dbReference type="Gene3D" id="3.10.129.10">
    <property type="entry name" value="Hotdog Thioesterase"/>
    <property type="match status" value="1"/>
</dbReference>
<name>A0ABU0AG71_9BACI</name>
<dbReference type="Proteomes" id="UP001238088">
    <property type="component" value="Unassembled WGS sequence"/>
</dbReference>
<proteinExistence type="predicted"/>
<dbReference type="PANTHER" id="PTHR43841:SF3">
    <property type="entry name" value="(3R)-HYDROXYACYL-ACP DEHYDRATASE SUBUNIT HADB"/>
    <property type="match status" value="1"/>
</dbReference>
<dbReference type="RefSeq" id="WP_307473627.1">
    <property type="nucleotide sequence ID" value="NZ_JAUSUB010000005.1"/>
</dbReference>
<evidence type="ECO:0000313" key="3">
    <source>
        <dbReference type="Proteomes" id="UP001238088"/>
    </source>
</evidence>
<dbReference type="InterPro" id="IPR002539">
    <property type="entry name" value="MaoC-like_dom"/>
</dbReference>
<dbReference type="Pfam" id="PF01575">
    <property type="entry name" value="MaoC_dehydratas"/>
    <property type="match status" value="1"/>
</dbReference>
<organism evidence="2 3">
    <name type="scientific">Cytobacillus purgationiresistens</name>
    <dbReference type="NCBI Taxonomy" id="863449"/>
    <lineage>
        <taxon>Bacteria</taxon>
        <taxon>Bacillati</taxon>
        <taxon>Bacillota</taxon>
        <taxon>Bacilli</taxon>
        <taxon>Bacillales</taxon>
        <taxon>Bacillaceae</taxon>
        <taxon>Cytobacillus</taxon>
    </lineage>
</organism>
<accession>A0ABU0AG71</accession>
<protein>
    <submittedName>
        <fullName evidence="2">Acyl dehydratase</fullName>
    </submittedName>
</protein>
<sequence>MKTLAGLHKDEQLAVTLAPVSRMDLIKYSGASGDFNPIHTVDVEATKAGLPGIIAHGMWTMGNLAKLFTPYYEEGFIEDYEIRFAGMVFIDDVITLQATVAEEEIEGVYFHVIATNQKDKTVIQGKVKFRKYA</sequence>
<feature type="domain" description="MaoC-like" evidence="1">
    <location>
        <begin position="11"/>
        <end position="105"/>
    </location>
</feature>
<comment type="caution">
    <text evidence="2">The sequence shown here is derived from an EMBL/GenBank/DDBJ whole genome shotgun (WGS) entry which is preliminary data.</text>
</comment>
<dbReference type="EMBL" id="JAUSUB010000005">
    <property type="protein sequence ID" value="MDQ0269782.1"/>
    <property type="molecule type" value="Genomic_DNA"/>
</dbReference>
<gene>
    <name evidence="2" type="ORF">J2S17_001654</name>
</gene>
<evidence type="ECO:0000313" key="2">
    <source>
        <dbReference type="EMBL" id="MDQ0269782.1"/>
    </source>
</evidence>
<dbReference type="InterPro" id="IPR029069">
    <property type="entry name" value="HotDog_dom_sf"/>
</dbReference>
<reference evidence="2 3" key="1">
    <citation type="submission" date="2023-07" db="EMBL/GenBank/DDBJ databases">
        <title>Genomic Encyclopedia of Type Strains, Phase IV (KMG-IV): sequencing the most valuable type-strain genomes for metagenomic binning, comparative biology and taxonomic classification.</title>
        <authorList>
            <person name="Goeker M."/>
        </authorList>
    </citation>
    <scope>NUCLEOTIDE SEQUENCE [LARGE SCALE GENOMIC DNA]</scope>
    <source>
        <strain evidence="2 3">DSM 23494</strain>
    </source>
</reference>
<evidence type="ECO:0000259" key="1">
    <source>
        <dbReference type="Pfam" id="PF01575"/>
    </source>
</evidence>
<dbReference type="PRINTS" id="PR01483">
    <property type="entry name" value="FASYNTHASE"/>
</dbReference>